<dbReference type="GO" id="GO:0004185">
    <property type="term" value="F:serine-type carboxypeptidase activity"/>
    <property type="evidence" value="ECO:0007669"/>
    <property type="project" value="InterPro"/>
</dbReference>
<keyword evidence="2 8" id="KW-0121">Carboxypeptidase</keyword>
<comment type="caution">
    <text evidence="8">The sequence shown here is derived from an EMBL/GenBank/DDBJ whole genome shotgun (WGS) entry which is preliminary data.</text>
</comment>
<proteinExistence type="inferred from homology"/>
<gene>
    <name evidence="8" type="ORF">NA57DRAFT_35147</name>
</gene>
<dbReference type="Pfam" id="PF00450">
    <property type="entry name" value="Peptidase_S10"/>
    <property type="match status" value="1"/>
</dbReference>
<dbReference type="OrthoDB" id="443318at2759"/>
<dbReference type="Gene3D" id="3.40.50.1820">
    <property type="entry name" value="alpha/beta hydrolase"/>
    <property type="match status" value="1"/>
</dbReference>
<dbReference type="GO" id="GO:0000324">
    <property type="term" value="C:fungal-type vacuole"/>
    <property type="evidence" value="ECO:0007669"/>
    <property type="project" value="TreeGrafter"/>
</dbReference>
<evidence type="ECO:0000256" key="7">
    <source>
        <dbReference type="SAM" id="SignalP"/>
    </source>
</evidence>
<protein>
    <submittedName>
        <fullName evidence="8">Carboxypeptidase S1</fullName>
    </submittedName>
</protein>
<evidence type="ECO:0000256" key="2">
    <source>
        <dbReference type="ARBA" id="ARBA00022645"/>
    </source>
</evidence>
<evidence type="ECO:0000256" key="1">
    <source>
        <dbReference type="ARBA" id="ARBA00009431"/>
    </source>
</evidence>
<name>A0A9P4MBE9_9PEZI</name>
<dbReference type="SUPFAM" id="SSF53474">
    <property type="entry name" value="alpha/beta-Hydrolases"/>
    <property type="match status" value="1"/>
</dbReference>
<evidence type="ECO:0000256" key="6">
    <source>
        <dbReference type="ARBA" id="ARBA00023180"/>
    </source>
</evidence>
<dbReference type="InterPro" id="IPR001563">
    <property type="entry name" value="Peptidase_S10"/>
</dbReference>
<dbReference type="GO" id="GO:0006508">
    <property type="term" value="P:proteolysis"/>
    <property type="evidence" value="ECO:0007669"/>
    <property type="project" value="UniProtKB-KW"/>
</dbReference>
<dbReference type="InterPro" id="IPR029058">
    <property type="entry name" value="AB_hydrolase_fold"/>
</dbReference>
<keyword evidence="6" id="KW-0325">Glycoprotein</keyword>
<dbReference type="PANTHER" id="PTHR11802">
    <property type="entry name" value="SERINE PROTEASE FAMILY S10 SERINE CARBOXYPEPTIDASE"/>
    <property type="match status" value="1"/>
</dbReference>
<reference evidence="8" key="1">
    <citation type="journal article" date="2020" name="Stud. Mycol.">
        <title>101 Dothideomycetes genomes: a test case for predicting lifestyles and emergence of pathogens.</title>
        <authorList>
            <person name="Haridas S."/>
            <person name="Albert R."/>
            <person name="Binder M."/>
            <person name="Bloem J."/>
            <person name="Labutti K."/>
            <person name="Salamov A."/>
            <person name="Andreopoulos B."/>
            <person name="Baker S."/>
            <person name="Barry K."/>
            <person name="Bills G."/>
            <person name="Bluhm B."/>
            <person name="Cannon C."/>
            <person name="Castanera R."/>
            <person name="Culley D."/>
            <person name="Daum C."/>
            <person name="Ezra D."/>
            <person name="Gonzalez J."/>
            <person name="Henrissat B."/>
            <person name="Kuo A."/>
            <person name="Liang C."/>
            <person name="Lipzen A."/>
            <person name="Lutzoni F."/>
            <person name="Magnuson J."/>
            <person name="Mondo S."/>
            <person name="Nolan M."/>
            <person name="Ohm R."/>
            <person name="Pangilinan J."/>
            <person name="Park H.-J."/>
            <person name="Ramirez L."/>
            <person name="Alfaro M."/>
            <person name="Sun H."/>
            <person name="Tritt A."/>
            <person name="Yoshinaga Y."/>
            <person name="Zwiers L.-H."/>
            <person name="Turgeon B."/>
            <person name="Goodwin S."/>
            <person name="Spatafora J."/>
            <person name="Crous P."/>
            <person name="Grigoriev I."/>
        </authorList>
    </citation>
    <scope>NUCLEOTIDE SEQUENCE</scope>
    <source>
        <strain evidence="8">CBS 133067</strain>
    </source>
</reference>
<accession>A0A9P4MBE9</accession>
<dbReference type="Proteomes" id="UP000799772">
    <property type="component" value="Unassembled WGS sequence"/>
</dbReference>
<organism evidence="8 9">
    <name type="scientific">Rhizodiscina lignyota</name>
    <dbReference type="NCBI Taxonomy" id="1504668"/>
    <lineage>
        <taxon>Eukaryota</taxon>
        <taxon>Fungi</taxon>
        <taxon>Dikarya</taxon>
        <taxon>Ascomycota</taxon>
        <taxon>Pezizomycotina</taxon>
        <taxon>Dothideomycetes</taxon>
        <taxon>Pleosporomycetidae</taxon>
        <taxon>Aulographales</taxon>
        <taxon>Rhizodiscinaceae</taxon>
        <taxon>Rhizodiscina</taxon>
    </lineage>
</organism>
<feature type="signal peptide" evidence="7">
    <location>
        <begin position="1"/>
        <end position="17"/>
    </location>
</feature>
<keyword evidence="3" id="KW-0645">Protease</keyword>
<evidence type="ECO:0000256" key="4">
    <source>
        <dbReference type="ARBA" id="ARBA00022729"/>
    </source>
</evidence>
<dbReference type="AlphaFoldDB" id="A0A9P4MBE9"/>
<comment type="similarity">
    <text evidence="1">Belongs to the peptidase S10 family.</text>
</comment>
<evidence type="ECO:0000256" key="3">
    <source>
        <dbReference type="ARBA" id="ARBA00022670"/>
    </source>
</evidence>
<keyword evidence="5" id="KW-0378">Hydrolase</keyword>
<dbReference type="PANTHER" id="PTHR11802:SF189">
    <property type="entry name" value="CARBOXYPEPTIDASE"/>
    <property type="match status" value="1"/>
</dbReference>
<dbReference type="EMBL" id="ML978123">
    <property type="protein sequence ID" value="KAF2101322.1"/>
    <property type="molecule type" value="Genomic_DNA"/>
</dbReference>
<evidence type="ECO:0000313" key="9">
    <source>
        <dbReference type="Proteomes" id="UP000799772"/>
    </source>
</evidence>
<evidence type="ECO:0000256" key="5">
    <source>
        <dbReference type="ARBA" id="ARBA00022801"/>
    </source>
</evidence>
<sequence length="602" mass="66604">MIFSILLSAALFHVSLAVYSDYFPLPAEGATVLHSKHDPDITLSYKKTDICESSYSGYVHLPASALSDVEGPPEYSMNTFFWFFPARESPETAPLAIWVDGGPGVAALSGAMTENGPCFVNDDGNSTRRNPFSRNNRVNMLYIDQPISAGYSYSNLVNITYNLLTETQTPTDFSKGIPFTPNITVFPGTVSNPDLAFTANNSNIAAKAMWHFAQVWFEEFPIYHPENERISLWTNSYGGYFGLAIFSFWESQNKKIQSGDLKAHYLHLDTLGIENGCIDAVSQALGYPHIAYNNTYNFPLINETVYNEIVQSVIDPDPDHGCLAAIHRCREVASVGDPQFYANNKTVNDICAVATELCFPILGIAETYANRSSFDIAQVLPTSFPNYQHSAFFNRRWVQQSLGAPVNYTDSANLTGLYFLGTADAFRQSQASVEYLLQNDVQVTLVYGDRDTRCNWIGVENISLTVDYPDAKNFRAAGYADIHTNKSYTGGVVRQYDGFSFSRVFEAGHEVSAFQPETAYEIFNRAMFRHDIATGTRGKYGASHYQSKGPASSWSIKNVLPPPPPPKCDLWAMSVTCTDDQIIAIENGTAIFDGVIVTSPAS</sequence>
<feature type="chain" id="PRO_5040139321" evidence="7">
    <location>
        <begin position="18"/>
        <end position="602"/>
    </location>
</feature>
<keyword evidence="4 7" id="KW-0732">Signal</keyword>
<keyword evidence="9" id="KW-1185">Reference proteome</keyword>
<evidence type="ECO:0000313" key="8">
    <source>
        <dbReference type="EMBL" id="KAF2101322.1"/>
    </source>
</evidence>